<dbReference type="InterPro" id="IPR015422">
    <property type="entry name" value="PyrdxlP-dep_Trfase_small"/>
</dbReference>
<keyword evidence="7" id="KW-0032">Aminotransferase</keyword>
<dbReference type="InterPro" id="IPR000524">
    <property type="entry name" value="Tscrpt_reg_HTH_GntR"/>
</dbReference>
<feature type="domain" description="HTH gntR-type" evidence="6">
    <location>
        <begin position="4"/>
        <end position="72"/>
    </location>
</feature>
<organism evidence="7 8">
    <name type="scientific">Neptunomonas concharum</name>
    <dbReference type="NCBI Taxonomy" id="1031538"/>
    <lineage>
        <taxon>Bacteria</taxon>
        <taxon>Pseudomonadati</taxon>
        <taxon>Pseudomonadota</taxon>
        <taxon>Gammaproteobacteria</taxon>
        <taxon>Oceanospirillales</taxon>
        <taxon>Oceanospirillaceae</taxon>
        <taxon>Neptunomonas</taxon>
    </lineage>
</organism>
<comment type="similarity">
    <text evidence="1">In the C-terminal section; belongs to the class-I pyridoxal-phosphate-dependent aminotransferase family.</text>
</comment>
<evidence type="ECO:0000256" key="5">
    <source>
        <dbReference type="ARBA" id="ARBA00023163"/>
    </source>
</evidence>
<keyword evidence="7" id="KW-0808">Transferase</keyword>
<dbReference type="InterPro" id="IPR015421">
    <property type="entry name" value="PyrdxlP-dep_Trfase_major"/>
</dbReference>
<evidence type="ECO:0000313" key="7">
    <source>
        <dbReference type="EMBL" id="QEQ97118.1"/>
    </source>
</evidence>
<name>A0A5P1RBX5_9GAMM</name>
<dbReference type="PROSITE" id="PS50949">
    <property type="entry name" value="HTH_GNTR"/>
    <property type="match status" value="1"/>
</dbReference>
<keyword evidence="3" id="KW-0805">Transcription regulation</keyword>
<dbReference type="AlphaFoldDB" id="A0A5P1RBX5"/>
<sequence length="470" mass="52690">MGSEYRYRQLEAWLIEGIQKKRWGKGDRLPSIRSLCETKALSKATVLHAYQRLEASGLIEARPKSGYFVCGSRIERPLPESRPPISAPLPVSVSDVVMDVMARGAAFDLLPERHQREENSHAVQLLNRHIGRALRSQRGAAHQYYDGPAGHIELRALIAQRYRRLSCELTTEDLCITAGCQQALFLALMATCQIGDTVAVESPGFYGVFQLLEQLGLKALEIPSSAVDGLQTQVLAEALTRWKIKACVVTPAFATPCGATLTHSAREELIHLANTYDFAVIEDDIYGDLGFFVRPEPLKALDTEDRVILCSSLSKNLSRDIRIGWIAAARWHDKVKHLKLVTMLASSRFVQQGVVSFFKDGAYDAHLRKQREVLRYNCDQLVNYLNEQWPSDIKLSVPEGGLALWLQLPDHLNTLAHYNEALREGMVITPGALFSAADNYHHCIRLSFAHPITQAREAALFRLGEIFFMK</sequence>
<evidence type="ECO:0000259" key="6">
    <source>
        <dbReference type="PROSITE" id="PS50949"/>
    </source>
</evidence>
<proteinExistence type="inferred from homology"/>
<dbReference type="InterPro" id="IPR015424">
    <property type="entry name" value="PyrdxlP-dep_Trfase"/>
</dbReference>
<dbReference type="Pfam" id="PF00392">
    <property type="entry name" value="GntR"/>
    <property type="match status" value="1"/>
</dbReference>
<evidence type="ECO:0000256" key="3">
    <source>
        <dbReference type="ARBA" id="ARBA00023015"/>
    </source>
</evidence>
<dbReference type="Gene3D" id="3.90.1150.10">
    <property type="entry name" value="Aspartate Aminotransferase, domain 1"/>
    <property type="match status" value="1"/>
</dbReference>
<dbReference type="OrthoDB" id="9804020at2"/>
<reference evidence="7 8" key="1">
    <citation type="journal article" date="2019" name="Biochem. Eng. J.">
        <title>Metabolic engineering of the marine bacteria Neptunomonas concharum for the production of acetoin and meso-2,3-butanediol from acetate.</title>
        <authorList>
            <person name="Li W."/>
            <person name="Pu N."/>
            <person name="Liu C.-X."/>
            <person name="Yuan Q.-P."/>
            <person name="Li Z.-J."/>
        </authorList>
    </citation>
    <scope>NUCLEOTIDE SEQUENCE [LARGE SCALE GENOMIC DNA]</scope>
    <source>
        <strain evidence="7 8">JCM17730</strain>
    </source>
</reference>
<evidence type="ECO:0000256" key="1">
    <source>
        <dbReference type="ARBA" id="ARBA00005384"/>
    </source>
</evidence>
<dbReference type="Gene3D" id="3.40.640.10">
    <property type="entry name" value="Type I PLP-dependent aspartate aminotransferase-like (Major domain)"/>
    <property type="match status" value="1"/>
</dbReference>
<dbReference type="GO" id="GO:0008483">
    <property type="term" value="F:transaminase activity"/>
    <property type="evidence" value="ECO:0007669"/>
    <property type="project" value="UniProtKB-KW"/>
</dbReference>
<dbReference type="InterPro" id="IPR036388">
    <property type="entry name" value="WH-like_DNA-bd_sf"/>
</dbReference>
<evidence type="ECO:0000256" key="4">
    <source>
        <dbReference type="ARBA" id="ARBA00023125"/>
    </source>
</evidence>
<dbReference type="KEGG" id="ncu:F0U83_10570"/>
<keyword evidence="5" id="KW-0804">Transcription</keyword>
<dbReference type="SMART" id="SM00345">
    <property type="entry name" value="HTH_GNTR"/>
    <property type="match status" value="1"/>
</dbReference>
<dbReference type="GO" id="GO:0030170">
    <property type="term" value="F:pyridoxal phosphate binding"/>
    <property type="evidence" value="ECO:0007669"/>
    <property type="project" value="InterPro"/>
</dbReference>
<dbReference type="SUPFAM" id="SSF46785">
    <property type="entry name" value="Winged helix' DNA-binding domain"/>
    <property type="match status" value="1"/>
</dbReference>
<dbReference type="PANTHER" id="PTHR46577:SF2">
    <property type="entry name" value="TRANSCRIPTIONAL REGULATORY PROTEIN"/>
    <property type="match status" value="1"/>
</dbReference>
<dbReference type="PANTHER" id="PTHR46577">
    <property type="entry name" value="HTH-TYPE TRANSCRIPTIONAL REGULATORY PROTEIN GABR"/>
    <property type="match status" value="1"/>
</dbReference>
<dbReference type="Pfam" id="PF00155">
    <property type="entry name" value="Aminotran_1_2"/>
    <property type="match status" value="1"/>
</dbReference>
<keyword evidence="4" id="KW-0238">DNA-binding</keyword>
<dbReference type="InterPro" id="IPR036390">
    <property type="entry name" value="WH_DNA-bd_sf"/>
</dbReference>
<dbReference type="Proteomes" id="UP000324760">
    <property type="component" value="Chromosome"/>
</dbReference>
<evidence type="ECO:0000256" key="2">
    <source>
        <dbReference type="ARBA" id="ARBA00022898"/>
    </source>
</evidence>
<dbReference type="SUPFAM" id="SSF53383">
    <property type="entry name" value="PLP-dependent transferases"/>
    <property type="match status" value="1"/>
</dbReference>
<dbReference type="CDD" id="cd07377">
    <property type="entry name" value="WHTH_GntR"/>
    <property type="match status" value="1"/>
</dbReference>
<dbReference type="RefSeq" id="WP_138987572.1">
    <property type="nucleotide sequence ID" value="NZ_CP043869.1"/>
</dbReference>
<accession>A0A5P1RBX5</accession>
<evidence type="ECO:0000313" key="8">
    <source>
        <dbReference type="Proteomes" id="UP000324760"/>
    </source>
</evidence>
<dbReference type="Gene3D" id="1.10.10.10">
    <property type="entry name" value="Winged helix-like DNA-binding domain superfamily/Winged helix DNA-binding domain"/>
    <property type="match status" value="1"/>
</dbReference>
<keyword evidence="8" id="KW-1185">Reference proteome</keyword>
<dbReference type="EMBL" id="CP043869">
    <property type="protein sequence ID" value="QEQ97118.1"/>
    <property type="molecule type" value="Genomic_DNA"/>
</dbReference>
<dbReference type="GO" id="GO:0003700">
    <property type="term" value="F:DNA-binding transcription factor activity"/>
    <property type="evidence" value="ECO:0007669"/>
    <property type="project" value="InterPro"/>
</dbReference>
<protein>
    <submittedName>
        <fullName evidence="7">PLP-dependent aminotransferase family protein</fullName>
    </submittedName>
</protein>
<keyword evidence="2" id="KW-0663">Pyridoxal phosphate</keyword>
<dbReference type="InterPro" id="IPR051446">
    <property type="entry name" value="HTH_trans_reg/aminotransferase"/>
</dbReference>
<gene>
    <name evidence="7" type="ORF">F0U83_10570</name>
</gene>
<dbReference type="InterPro" id="IPR004839">
    <property type="entry name" value="Aminotransferase_I/II_large"/>
</dbReference>
<dbReference type="CDD" id="cd00609">
    <property type="entry name" value="AAT_like"/>
    <property type="match status" value="1"/>
</dbReference>
<dbReference type="GO" id="GO:0003677">
    <property type="term" value="F:DNA binding"/>
    <property type="evidence" value="ECO:0007669"/>
    <property type="project" value="UniProtKB-KW"/>
</dbReference>